<reference evidence="2" key="1">
    <citation type="journal article" date="2019" name="Int. J. Syst. Evol. Microbiol.">
        <title>The Global Catalogue of Microorganisms (GCM) 10K type strain sequencing project: providing services to taxonomists for standard genome sequencing and annotation.</title>
        <authorList>
            <consortium name="The Broad Institute Genomics Platform"/>
            <consortium name="The Broad Institute Genome Sequencing Center for Infectious Disease"/>
            <person name="Wu L."/>
            <person name="Ma J."/>
        </authorList>
    </citation>
    <scope>NUCLEOTIDE SEQUENCE [LARGE SCALE GENOMIC DNA]</scope>
    <source>
        <strain evidence="2">TISTR 2466</strain>
    </source>
</reference>
<comment type="caution">
    <text evidence="1">The sequence shown here is derived from an EMBL/GenBank/DDBJ whole genome shotgun (WGS) entry which is preliminary data.</text>
</comment>
<name>A0ABW5S194_9BACL</name>
<proteinExistence type="predicted"/>
<organism evidence="1 2">
    <name type="scientific">Sporolactobacillus shoreicorticis</name>
    <dbReference type="NCBI Taxonomy" id="1923877"/>
    <lineage>
        <taxon>Bacteria</taxon>
        <taxon>Bacillati</taxon>
        <taxon>Bacillota</taxon>
        <taxon>Bacilli</taxon>
        <taxon>Bacillales</taxon>
        <taxon>Sporolactobacillaceae</taxon>
        <taxon>Sporolactobacillus</taxon>
    </lineage>
</organism>
<evidence type="ECO:0000313" key="1">
    <source>
        <dbReference type="EMBL" id="MFD2693565.1"/>
    </source>
</evidence>
<gene>
    <name evidence="1" type="ORF">ACFSUE_07985</name>
</gene>
<dbReference type="RefSeq" id="WP_253060522.1">
    <property type="nucleotide sequence ID" value="NZ_JAMXWM010000005.1"/>
</dbReference>
<protein>
    <recommendedName>
        <fullName evidence="3">Pre-toxin TG domain-containing protein</fullName>
    </recommendedName>
</protein>
<dbReference type="Proteomes" id="UP001597399">
    <property type="component" value="Unassembled WGS sequence"/>
</dbReference>
<accession>A0ABW5S194</accession>
<sequence>MIILERFERVEAGALAVSTFIPIIGWGGRIAKGGEALYKTAKGFETAGQSLKAYDQASRTLKVLSTSEKGIDALLAGNGVIEASTGRDMFGKPIDRRAT</sequence>
<evidence type="ECO:0000313" key="2">
    <source>
        <dbReference type="Proteomes" id="UP001597399"/>
    </source>
</evidence>
<evidence type="ECO:0008006" key="3">
    <source>
        <dbReference type="Google" id="ProtNLM"/>
    </source>
</evidence>
<dbReference type="EMBL" id="JBHUMQ010000017">
    <property type="protein sequence ID" value="MFD2693565.1"/>
    <property type="molecule type" value="Genomic_DNA"/>
</dbReference>
<keyword evidence="2" id="KW-1185">Reference proteome</keyword>